<dbReference type="InterPro" id="IPR019775">
    <property type="entry name" value="WD40_repeat_CS"/>
</dbReference>
<keyword evidence="10" id="KW-1185">Reference proteome</keyword>
<feature type="compositionally biased region" description="Basic and acidic residues" evidence="7">
    <location>
        <begin position="1159"/>
        <end position="1172"/>
    </location>
</feature>
<dbReference type="EMBL" id="MBFS01000287">
    <property type="protein sequence ID" value="PVV03036.1"/>
    <property type="molecule type" value="Genomic_DNA"/>
</dbReference>
<dbReference type="GO" id="GO:0005829">
    <property type="term" value="C:cytosol"/>
    <property type="evidence" value="ECO:0007669"/>
    <property type="project" value="TreeGrafter"/>
</dbReference>
<feature type="compositionally biased region" description="Basic and acidic residues" evidence="7">
    <location>
        <begin position="295"/>
        <end position="313"/>
    </location>
</feature>
<dbReference type="GO" id="GO:0016239">
    <property type="term" value="P:positive regulation of macroautophagy"/>
    <property type="evidence" value="ECO:0007669"/>
    <property type="project" value="TreeGrafter"/>
</dbReference>
<dbReference type="Pfam" id="PF17120">
    <property type="entry name" value="zf-RING_16"/>
    <property type="match status" value="1"/>
</dbReference>
<feature type="repeat" description="WD" evidence="6">
    <location>
        <begin position="838"/>
        <end position="871"/>
    </location>
</feature>
<dbReference type="OrthoDB" id="60955at2759"/>
<dbReference type="PROSITE" id="PS00678">
    <property type="entry name" value="WD_REPEATS_1"/>
    <property type="match status" value="1"/>
</dbReference>
<keyword evidence="2" id="KW-0479">Metal-binding</keyword>
<dbReference type="GO" id="GO:0008270">
    <property type="term" value="F:zinc ion binding"/>
    <property type="evidence" value="ECO:0007669"/>
    <property type="project" value="UniProtKB-KW"/>
</dbReference>
<feature type="compositionally biased region" description="Polar residues" evidence="7">
    <location>
        <begin position="1486"/>
        <end position="1503"/>
    </location>
</feature>
<evidence type="ECO:0000256" key="7">
    <source>
        <dbReference type="SAM" id="MobiDB-lite"/>
    </source>
</evidence>
<reference evidence="9 10" key="1">
    <citation type="journal article" date="2018" name="MBio">
        <title>Comparative Genomics Reveals the Core Gene Toolbox for the Fungus-Insect Symbiosis.</title>
        <authorList>
            <person name="Wang Y."/>
            <person name="Stata M."/>
            <person name="Wang W."/>
            <person name="Stajich J.E."/>
            <person name="White M.M."/>
            <person name="Moncalvo J.M."/>
        </authorList>
    </citation>
    <scope>NUCLEOTIDE SEQUENCE [LARGE SCALE GENOMIC DNA]</scope>
    <source>
        <strain evidence="9 10">SC-DP-2</strain>
    </source>
</reference>
<evidence type="ECO:0000259" key="8">
    <source>
        <dbReference type="Pfam" id="PF17120"/>
    </source>
</evidence>
<keyword evidence="3" id="KW-0677">Repeat</keyword>
<feature type="compositionally biased region" description="Polar residues" evidence="7">
    <location>
        <begin position="579"/>
        <end position="588"/>
    </location>
</feature>
<feature type="compositionally biased region" description="Polar residues" evidence="7">
    <location>
        <begin position="1206"/>
        <end position="1217"/>
    </location>
</feature>
<dbReference type="PROSITE" id="PS50294">
    <property type="entry name" value="WD_REPEATS_REGION"/>
    <property type="match status" value="1"/>
</dbReference>
<dbReference type="InterPro" id="IPR049566">
    <property type="entry name" value="WDR59_RTC1-like_RING_Znf"/>
</dbReference>
<feature type="domain" description="WDR59/RTC1-like RING zinc finger" evidence="8">
    <location>
        <begin position="1699"/>
        <end position="1749"/>
    </location>
</feature>
<dbReference type="InterPro" id="IPR001680">
    <property type="entry name" value="WD40_rpt"/>
</dbReference>
<dbReference type="PANTHER" id="PTHR46200:SF1">
    <property type="entry name" value="GATOR COMPLEX PROTEIN WDR24"/>
    <property type="match status" value="1"/>
</dbReference>
<dbReference type="SMART" id="SM00320">
    <property type="entry name" value="WD40"/>
    <property type="match status" value="6"/>
</dbReference>
<organism evidence="9 10">
    <name type="scientific">Smittium megazygosporum</name>
    <dbReference type="NCBI Taxonomy" id="133381"/>
    <lineage>
        <taxon>Eukaryota</taxon>
        <taxon>Fungi</taxon>
        <taxon>Fungi incertae sedis</taxon>
        <taxon>Zoopagomycota</taxon>
        <taxon>Kickxellomycotina</taxon>
        <taxon>Harpellomycetes</taxon>
        <taxon>Harpellales</taxon>
        <taxon>Legeriomycetaceae</taxon>
        <taxon>Smittium</taxon>
    </lineage>
</organism>
<evidence type="ECO:0000313" key="10">
    <source>
        <dbReference type="Proteomes" id="UP000245609"/>
    </source>
</evidence>
<dbReference type="CDD" id="cd16693">
    <property type="entry name" value="mRING-H2-C3H3C2_WDR24"/>
    <property type="match status" value="1"/>
</dbReference>
<feature type="region of interest" description="Disordered" evidence="7">
    <location>
        <begin position="156"/>
        <end position="190"/>
    </location>
</feature>
<feature type="region of interest" description="Disordered" evidence="7">
    <location>
        <begin position="1195"/>
        <end position="1239"/>
    </location>
</feature>
<evidence type="ECO:0000313" key="9">
    <source>
        <dbReference type="EMBL" id="PVV03036.1"/>
    </source>
</evidence>
<dbReference type="Proteomes" id="UP000245609">
    <property type="component" value="Unassembled WGS sequence"/>
</dbReference>
<feature type="region of interest" description="Disordered" evidence="7">
    <location>
        <begin position="1486"/>
        <end position="1513"/>
    </location>
</feature>
<feature type="compositionally biased region" description="Polar residues" evidence="7">
    <location>
        <begin position="262"/>
        <end position="273"/>
    </location>
</feature>
<feature type="region of interest" description="Disordered" evidence="7">
    <location>
        <begin position="504"/>
        <end position="523"/>
    </location>
</feature>
<feature type="region of interest" description="Disordered" evidence="7">
    <location>
        <begin position="424"/>
        <end position="467"/>
    </location>
</feature>
<keyword evidence="1 6" id="KW-0853">WD repeat</keyword>
<proteinExistence type="predicted"/>
<dbReference type="GO" id="GO:1904263">
    <property type="term" value="P:positive regulation of TORC1 signaling"/>
    <property type="evidence" value="ECO:0007669"/>
    <property type="project" value="TreeGrafter"/>
</dbReference>
<evidence type="ECO:0000256" key="3">
    <source>
        <dbReference type="ARBA" id="ARBA00022737"/>
    </source>
</evidence>
<protein>
    <recommendedName>
        <fullName evidence="8">WDR59/RTC1-like RING zinc finger domain-containing protein</fullName>
    </recommendedName>
</protein>
<keyword evidence="5" id="KW-0862">Zinc</keyword>
<feature type="region of interest" description="Disordered" evidence="7">
    <location>
        <begin position="1143"/>
        <end position="1175"/>
    </location>
</feature>
<feature type="compositionally biased region" description="Basic and acidic residues" evidence="7">
    <location>
        <begin position="109"/>
        <end position="119"/>
    </location>
</feature>
<dbReference type="PANTHER" id="PTHR46200">
    <property type="entry name" value="GATOR COMPLEX PROTEIN WDR24"/>
    <property type="match status" value="1"/>
</dbReference>
<dbReference type="SUPFAM" id="SSF50978">
    <property type="entry name" value="WD40 repeat-like"/>
    <property type="match status" value="1"/>
</dbReference>
<feature type="region of interest" description="Disordered" evidence="7">
    <location>
        <begin position="248"/>
        <end position="313"/>
    </location>
</feature>
<name>A0A2T9ZEL8_9FUNG</name>
<feature type="compositionally biased region" description="Polar residues" evidence="7">
    <location>
        <begin position="353"/>
        <end position="381"/>
    </location>
</feature>
<comment type="caution">
    <text evidence="9">The sequence shown here is derived from an EMBL/GenBank/DDBJ whole genome shotgun (WGS) entry which is preliminary data.</text>
</comment>
<dbReference type="GO" id="GO:0005774">
    <property type="term" value="C:vacuolar membrane"/>
    <property type="evidence" value="ECO:0007669"/>
    <property type="project" value="TreeGrafter"/>
</dbReference>
<dbReference type="GO" id="GO:0061700">
    <property type="term" value="C:GATOR2 complex"/>
    <property type="evidence" value="ECO:0007669"/>
    <property type="project" value="TreeGrafter"/>
</dbReference>
<evidence type="ECO:0000256" key="1">
    <source>
        <dbReference type="ARBA" id="ARBA00022574"/>
    </source>
</evidence>
<feature type="compositionally biased region" description="Polar residues" evidence="7">
    <location>
        <begin position="443"/>
        <end position="461"/>
    </location>
</feature>
<evidence type="ECO:0000256" key="6">
    <source>
        <dbReference type="PROSITE-ProRule" id="PRU00221"/>
    </source>
</evidence>
<feature type="compositionally biased region" description="Low complexity" evidence="7">
    <location>
        <begin position="507"/>
        <end position="523"/>
    </location>
</feature>
<feature type="compositionally biased region" description="Basic and acidic residues" evidence="7">
    <location>
        <begin position="279"/>
        <end position="288"/>
    </location>
</feature>
<dbReference type="Gene3D" id="2.130.10.10">
    <property type="entry name" value="YVTN repeat-like/Quinoprotein amine dehydrogenase"/>
    <property type="match status" value="2"/>
</dbReference>
<dbReference type="InterPro" id="IPR037590">
    <property type="entry name" value="WDR24"/>
</dbReference>
<feature type="region of interest" description="Disordered" evidence="7">
    <location>
        <begin position="353"/>
        <end position="404"/>
    </location>
</feature>
<dbReference type="InterPro" id="IPR015943">
    <property type="entry name" value="WD40/YVTN_repeat-like_dom_sf"/>
</dbReference>
<accession>A0A2T9ZEL8</accession>
<evidence type="ECO:0000256" key="2">
    <source>
        <dbReference type="ARBA" id="ARBA00022723"/>
    </source>
</evidence>
<feature type="region of interest" description="Disordered" evidence="7">
    <location>
        <begin position="102"/>
        <end position="126"/>
    </location>
</feature>
<dbReference type="Pfam" id="PF00400">
    <property type="entry name" value="WD40"/>
    <property type="match status" value="1"/>
</dbReference>
<feature type="compositionally biased region" description="Polar residues" evidence="7">
    <location>
        <begin position="596"/>
        <end position="633"/>
    </location>
</feature>
<keyword evidence="4" id="KW-0863">Zinc-finger</keyword>
<sequence length="1754" mass="196381">MDSPEYLLGSQLDRRNTRNKRAIRKSILFKQSKCTSVPINPIPNQPILDADGNLLDNENIRLRNGVKNNGHHSSSSHLSQIQSFLEENDDFNPLSHEIFVSRPSISSERGSEKANDKETSSYTDSCSIGKEVKLSNEIGELTQSQEGVYLKTTSKSLSGSNFQKNQSQSSQPEISANSLGSDKKAADKSPKSFEKKHFFFTDSQKAPEKSKNEDTAKGYSLAWFWSKSTSDQANSTIDSLKKHTTKTSKEEYNDTGPFFQIGQDTESGTSTKGPLQPKSFDRNIDDTQSRGTHSTLDHGLEREKESKSRKTFTEKLISSNKATTRLYGISTSTSDINLKSEINSRNYYFQTDVASPKSESNAIPQSLSKTTLRNRSSSKLATSGALGTDITSVSSPKDENYYLDPEKTGTLEALQLPQSAVFAEPKLSKKNKSNNDSNLPLRQPSQKIQSDQELPGSTPNLSLFPKFLSNSKQNPSYSFRSLKSIEKDLSKPSTSAIVDSSISDIKSQPQLQQQSQQQDQSIAQSLLSKKASNQTPDIDKKDIPGFRSSFEILANNEDLAAVSEFIDTTDFVPGRNSLSSEMSTSFQFSDDPARFFNQNKPNNRGSSSEYPSLNQTNINSHTPINNYEPGQSHESPKKVFESLELSKGHLEMRLNSRCIELFQSPNDKSKAVIAAQEGLIVASIGSKTIKRGPNLVGNLKKTLDLDFRDVIWLESNTIVSGASSGAVFLWDVDAHTKHGPRSTFNPSNRAINKLCAQPGMPYSFFVALQDGAVMGFDERAPVKESKNNIISLLKYGNNVANDISFDPTFSNNVAVAYGSGRVGLWDLRQTKSPYFNILAHTMSKTQCVSWSPNGKFVASGGSDGAICVWNVLNSESGDYKKSTNMKYSKPSPKLEMSPFTTFHTPSHIRKVAWRPDYPTQIASISLDTDCCISIWDMNKPNHSSLLYYGHTESVTSIFWNTYDELWSCGNDGCFIISSVESDFYDISKHIPSASVAPGLYDEMLVSLSSSKFPIVYMEEYPGNQKTPADLLQSFEESGNITKLDPKTVNNFYKNQTFNQEFYPQRTQSSVEEISLESDLGTNFDMMTFFAENYKTEDNNISNAFAINAQVALSAGRPDLSADWKWLNMLFKYHIIRDAKKNTFRKKASSTSGSPASPEFHTEYQDEHQKLHQDTQNNKNAQISNFSDFSSTNSFSDSDSASESYKTRSVGTKSTSFSEPRKNLVEDDTNPSHNMHSKRYQVSGDPFYENVSGIGKDRSTYISFLKNQRKKISQNTGDGISLDLLASFIVSNKHMYKAYMNFWRVKEMRERLKQIIKSNTPKRKKKPRNVFNSGVNQPLFLKSHNYRVKRRIFLQTSCTNLDGSKKNVSEVPMASALQNAFQKALKSTNAKNHLKIPKNVKKNNTIEKYHRSGKGFSYKSKARNDNSLKTKPFRRINNFAHDTKLDIGNISSKDWNESIISLFRRFFGNHAFPKYFELSNVYTRQTNSPNGHLNQKNHSSNLTYSRLDKSSGGQKYLTHNVSDPEWFSSPSEDDGISGNKTSFKDNIDKIVEINKDETSLTSRETTIFPLDHAFNLLNLKNIDTVILANERIVQSLITYYADIGELQMSATVGLLSSKYLDFSNDVHLARIITSYIKILSKLQLFWIGNRILKSSTLSLIKSRVSGNTFISSDCSNCGSISDKIEANLPIGCTECSQVYNLCTVCSKPVTGMYIWCQGCGHGGHYDHLAYWFEEQNQHSCPSGCGHYCSTSIKIK</sequence>
<dbReference type="InterPro" id="IPR036322">
    <property type="entry name" value="WD40_repeat_dom_sf"/>
</dbReference>
<dbReference type="PROSITE" id="PS50082">
    <property type="entry name" value="WD_REPEATS_2"/>
    <property type="match status" value="1"/>
</dbReference>
<evidence type="ECO:0000256" key="5">
    <source>
        <dbReference type="ARBA" id="ARBA00022833"/>
    </source>
</evidence>
<feature type="region of interest" description="Disordered" evidence="7">
    <location>
        <begin position="579"/>
        <end position="637"/>
    </location>
</feature>
<gene>
    <name evidence="9" type="ORF">BB560_002510</name>
</gene>
<feature type="compositionally biased region" description="Basic and acidic residues" evidence="7">
    <location>
        <begin position="181"/>
        <end position="190"/>
    </location>
</feature>
<feature type="compositionally biased region" description="Low complexity" evidence="7">
    <location>
        <begin position="158"/>
        <end position="171"/>
    </location>
</feature>
<dbReference type="STRING" id="133381.A0A2T9ZEL8"/>
<evidence type="ECO:0000256" key="4">
    <source>
        <dbReference type="ARBA" id="ARBA00022771"/>
    </source>
</evidence>